<reference evidence="1 2" key="1">
    <citation type="submission" date="2021-06" db="EMBL/GenBank/DDBJ databases">
        <authorList>
            <person name="Kallberg Y."/>
            <person name="Tangrot J."/>
            <person name="Rosling A."/>
        </authorList>
    </citation>
    <scope>NUCLEOTIDE SEQUENCE [LARGE SCALE GENOMIC DNA]</scope>
    <source>
        <strain evidence="1 2">120-4 pot B 10/14</strain>
    </source>
</reference>
<gene>
    <name evidence="1" type="ORF">GMARGA_LOCUS7785</name>
</gene>
<name>A0ABN7UKJ8_GIGMA</name>
<keyword evidence="2" id="KW-1185">Reference proteome</keyword>
<protein>
    <submittedName>
        <fullName evidence="1">15287_t:CDS:1</fullName>
    </submittedName>
</protein>
<organism evidence="1 2">
    <name type="scientific">Gigaspora margarita</name>
    <dbReference type="NCBI Taxonomy" id="4874"/>
    <lineage>
        <taxon>Eukaryota</taxon>
        <taxon>Fungi</taxon>
        <taxon>Fungi incertae sedis</taxon>
        <taxon>Mucoromycota</taxon>
        <taxon>Glomeromycotina</taxon>
        <taxon>Glomeromycetes</taxon>
        <taxon>Diversisporales</taxon>
        <taxon>Gigasporaceae</taxon>
        <taxon>Gigaspora</taxon>
    </lineage>
</organism>
<evidence type="ECO:0000313" key="2">
    <source>
        <dbReference type="Proteomes" id="UP000789901"/>
    </source>
</evidence>
<dbReference type="Proteomes" id="UP000789901">
    <property type="component" value="Unassembled WGS sequence"/>
</dbReference>
<sequence length="71" mass="7765">MALHKERVLQEKAEKALYKKRNIQGTQMEEKYTQWGGVLVVFGGSGGEVLVVSGGSSGRVLVVSGFLVLKW</sequence>
<dbReference type="EMBL" id="CAJVQB010003853">
    <property type="protein sequence ID" value="CAG8619824.1"/>
    <property type="molecule type" value="Genomic_DNA"/>
</dbReference>
<proteinExistence type="predicted"/>
<evidence type="ECO:0000313" key="1">
    <source>
        <dbReference type="EMBL" id="CAG8619824.1"/>
    </source>
</evidence>
<comment type="caution">
    <text evidence="1">The sequence shown here is derived from an EMBL/GenBank/DDBJ whole genome shotgun (WGS) entry which is preliminary data.</text>
</comment>
<accession>A0ABN7UKJ8</accession>